<dbReference type="SUPFAM" id="SSF81383">
    <property type="entry name" value="F-box domain"/>
    <property type="match status" value="1"/>
</dbReference>
<reference evidence="2 3" key="1">
    <citation type="journal article" date="2020" name="Genome Biol. Evol.">
        <title>A new high-quality draft genome assembly of the Chinese cordyceps Ophiocordyceps sinensis.</title>
        <authorList>
            <person name="Shu R."/>
            <person name="Zhang J."/>
            <person name="Meng Q."/>
            <person name="Zhang H."/>
            <person name="Zhou G."/>
            <person name="Li M."/>
            <person name="Wu P."/>
            <person name="Zhao Y."/>
            <person name="Chen C."/>
            <person name="Qin Q."/>
        </authorList>
    </citation>
    <scope>NUCLEOTIDE SEQUENCE [LARGE SCALE GENOMIC DNA]</scope>
    <source>
        <strain evidence="2 3">IOZ07</strain>
    </source>
</reference>
<dbReference type="OrthoDB" id="2588098at2759"/>
<keyword evidence="3" id="KW-1185">Reference proteome</keyword>
<name>A0A8H4PWW3_9HYPO</name>
<dbReference type="EMBL" id="JAAVMX010000002">
    <property type="protein sequence ID" value="KAF4511959.1"/>
    <property type="molecule type" value="Genomic_DNA"/>
</dbReference>
<evidence type="ECO:0000256" key="1">
    <source>
        <dbReference type="SAM" id="MobiDB-lite"/>
    </source>
</evidence>
<organism evidence="2 3">
    <name type="scientific">Ophiocordyceps sinensis</name>
    <dbReference type="NCBI Taxonomy" id="72228"/>
    <lineage>
        <taxon>Eukaryota</taxon>
        <taxon>Fungi</taxon>
        <taxon>Dikarya</taxon>
        <taxon>Ascomycota</taxon>
        <taxon>Pezizomycotina</taxon>
        <taxon>Sordariomycetes</taxon>
        <taxon>Hypocreomycetidae</taxon>
        <taxon>Hypocreales</taxon>
        <taxon>Ophiocordycipitaceae</taxon>
        <taxon>Ophiocordyceps</taxon>
    </lineage>
</organism>
<evidence type="ECO:0000313" key="3">
    <source>
        <dbReference type="Proteomes" id="UP000557566"/>
    </source>
</evidence>
<evidence type="ECO:0008006" key="4">
    <source>
        <dbReference type="Google" id="ProtNLM"/>
    </source>
</evidence>
<protein>
    <recommendedName>
        <fullName evidence="4">F-box domain containing protein</fullName>
    </recommendedName>
</protein>
<proteinExistence type="predicted"/>
<feature type="region of interest" description="Disordered" evidence="1">
    <location>
        <begin position="60"/>
        <end position="86"/>
    </location>
</feature>
<sequence length="380" mass="42798">MGQTFRLVAPHARLAMEYGGGNLGEILFEGSTLVKLLAVAVRRTGRSPASEVTATVAVKRKADADTSKSPPRLRRKTNCGSYAPNSQPATFSNLPTELHQLIFFHIEYIEDVVSLGLVNQHLCDIAREELETYFCEHFGPWAGQKIVCVGEEVEPNDYPPGLFSDAELEALSKEEIEVYCEGTEQYIVMTPSSLDHFTIPGVSQMQQEPSICIRRESFRLRDYFSNLPASERRRLTSIGLPPEGNDDRKFFPTDQPWILRNLTTKQFVRAEAIALKPKFIDGPNIKVLGFGEVVLSRICWSSCNPWVPWGIEDPTNICRGIWAGHCFDITTLAKHQDETSNGRGWTDASDEVAKEIATIWERNIGTNWREVLCEQDRKGY</sequence>
<comment type="caution">
    <text evidence="2">The sequence shown here is derived from an EMBL/GenBank/DDBJ whole genome shotgun (WGS) entry which is preliminary data.</text>
</comment>
<gene>
    <name evidence="2" type="ORF">G6O67_001154</name>
</gene>
<evidence type="ECO:0000313" key="2">
    <source>
        <dbReference type="EMBL" id="KAF4511959.1"/>
    </source>
</evidence>
<dbReference type="CDD" id="cd09917">
    <property type="entry name" value="F-box_SF"/>
    <property type="match status" value="1"/>
</dbReference>
<dbReference type="Proteomes" id="UP000557566">
    <property type="component" value="Unassembled WGS sequence"/>
</dbReference>
<dbReference type="AlphaFoldDB" id="A0A8H4PWW3"/>
<accession>A0A8H4PWW3</accession>
<dbReference type="InterPro" id="IPR036047">
    <property type="entry name" value="F-box-like_dom_sf"/>
</dbReference>